<evidence type="ECO:0000259" key="1">
    <source>
        <dbReference type="PROSITE" id="PS50995"/>
    </source>
</evidence>
<evidence type="ECO:0000313" key="2">
    <source>
        <dbReference type="EMBL" id="GAA4632592.1"/>
    </source>
</evidence>
<proteinExistence type="predicted"/>
<protein>
    <submittedName>
        <fullName evidence="2">MarR family winged helix-turn-helix transcriptional regulator</fullName>
    </submittedName>
</protein>
<dbReference type="Proteomes" id="UP001501442">
    <property type="component" value="Unassembled WGS sequence"/>
</dbReference>
<dbReference type="Gene3D" id="1.10.10.10">
    <property type="entry name" value="Winged helix-like DNA-binding domain superfamily/Winged helix DNA-binding domain"/>
    <property type="match status" value="1"/>
</dbReference>
<dbReference type="InterPro" id="IPR000835">
    <property type="entry name" value="HTH_MarR-typ"/>
</dbReference>
<dbReference type="InterPro" id="IPR036390">
    <property type="entry name" value="WH_DNA-bd_sf"/>
</dbReference>
<gene>
    <name evidence="2" type="ORF">GCM10023196_066610</name>
</gene>
<evidence type="ECO:0000313" key="3">
    <source>
        <dbReference type="Proteomes" id="UP001501442"/>
    </source>
</evidence>
<dbReference type="PROSITE" id="PS50995">
    <property type="entry name" value="HTH_MARR_2"/>
    <property type="match status" value="1"/>
</dbReference>
<dbReference type="EMBL" id="BAABHK010000011">
    <property type="protein sequence ID" value="GAA4632592.1"/>
    <property type="molecule type" value="Genomic_DNA"/>
</dbReference>
<organism evidence="2 3">
    <name type="scientific">Actinoallomurus vinaceus</name>
    <dbReference type="NCBI Taxonomy" id="1080074"/>
    <lineage>
        <taxon>Bacteria</taxon>
        <taxon>Bacillati</taxon>
        <taxon>Actinomycetota</taxon>
        <taxon>Actinomycetes</taxon>
        <taxon>Streptosporangiales</taxon>
        <taxon>Thermomonosporaceae</taxon>
        <taxon>Actinoallomurus</taxon>
    </lineage>
</organism>
<dbReference type="PANTHER" id="PTHR33164:SF43">
    <property type="entry name" value="HTH-TYPE TRANSCRIPTIONAL REPRESSOR YETL"/>
    <property type="match status" value="1"/>
</dbReference>
<dbReference type="PRINTS" id="PR00598">
    <property type="entry name" value="HTHMARR"/>
</dbReference>
<feature type="domain" description="HTH marR-type" evidence="1">
    <location>
        <begin position="1"/>
        <end position="135"/>
    </location>
</feature>
<dbReference type="SMART" id="SM00347">
    <property type="entry name" value="HTH_MARR"/>
    <property type="match status" value="1"/>
</dbReference>
<dbReference type="Pfam" id="PF12802">
    <property type="entry name" value="MarR_2"/>
    <property type="match status" value="1"/>
</dbReference>
<dbReference type="InterPro" id="IPR036388">
    <property type="entry name" value="WH-like_DNA-bd_sf"/>
</dbReference>
<sequence length="145" mass="15805">MIPHRPGLALAYAGQIANGRIKEALAAHGLKPAHSYVLMLLTDKGAMGQQALVEELNVDPSVLVAILNDLESAGLAERRRDPADRRRHIVEIRDRGAELLEEVDRAVAAVEAELFADLDTDEIAALQRLLERVKPGTDDGCTEDH</sequence>
<dbReference type="RefSeq" id="WP_345435591.1">
    <property type="nucleotide sequence ID" value="NZ_BAABHK010000011.1"/>
</dbReference>
<dbReference type="SUPFAM" id="SSF46785">
    <property type="entry name" value="Winged helix' DNA-binding domain"/>
    <property type="match status" value="1"/>
</dbReference>
<comment type="caution">
    <text evidence="2">The sequence shown here is derived from an EMBL/GenBank/DDBJ whole genome shotgun (WGS) entry which is preliminary data.</text>
</comment>
<dbReference type="PANTHER" id="PTHR33164">
    <property type="entry name" value="TRANSCRIPTIONAL REGULATOR, MARR FAMILY"/>
    <property type="match status" value="1"/>
</dbReference>
<reference evidence="3" key="1">
    <citation type="journal article" date="2019" name="Int. J. Syst. Evol. Microbiol.">
        <title>The Global Catalogue of Microorganisms (GCM) 10K type strain sequencing project: providing services to taxonomists for standard genome sequencing and annotation.</title>
        <authorList>
            <consortium name="The Broad Institute Genomics Platform"/>
            <consortium name="The Broad Institute Genome Sequencing Center for Infectious Disease"/>
            <person name="Wu L."/>
            <person name="Ma J."/>
        </authorList>
    </citation>
    <scope>NUCLEOTIDE SEQUENCE [LARGE SCALE GENOMIC DNA]</scope>
    <source>
        <strain evidence="3">JCM 17939</strain>
    </source>
</reference>
<name>A0ABP8UI71_9ACTN</name>
<dbReference type="InterPro" id="IPR039422">
    <property type="entry name" value="MarR/SlyA-like"/>
</dbReference>
<accession>A0ABP8UI71</accession>
<keyword evidence="3" id="KW-1185">Reference proteome</keyword>